<reference evidence="1 2" key="1">
    <citation type="submission" date="2020-04" db="EMBL/GenBank/DDBJ databases">
        <title>Paraburkholderia sp. RP-4-7 isolated from soil.</title>
        <authorList>
            <person name="Dahal R.H."/>
        </authorList>
    </citation>
    <scope>NUCLEOTIDE SEQUENCE [LARGE SCALE GENOMIC DNA]</scope>
    <source>
        <strain evidence="1 2">RP-4-7</strain>
    </source>
</reference>
<protein>
    <submittedName>
        <fullName evidence="1">DUF5131 family protein</fullName>
    </submittedName>
</protein>
<dbReference type="EMBL" id="JABBGJ010000049">
    <property type="protein sequence ID" value="NMM03197.1"/>
    <property type="molecule type" value="Genomic_DNA"/>
</dbReference>
<evidence type="ECO:0000313" key="2">
    <source>
        <dbReference type="Proteomes" id="UP000544134"/>
    </source>
</evidence>
<dbReference type="InterPro" id="IPR011101">
    <property type="entry name" value="DUF5131"/>
</dbReference>
<accession>A0A848IW12</accession>
<keyword evidence="2" id="KW-1185">Reference proteome</keyword>
<dbReference type="AlphaFoldDB" id="A0A848IW12"/>
<evidence type="ECO:0000313" key="1">
    <source>
        <dbReference type="EMBL" id="NMM03197.1"/>
    </source>
</evidence>
<comment type="caution">
    <text evidence="1">The sequence shown here is derived from an EMBL/GenBank/DDBJ whole genome shotgun (WGS) entry which is preliminary data.</text>
</comment>
<dbReference type="Pfam" id="PF07505">
    <property type="entry name" value="DUF5131"/>
    <property type="match status" value="1"/>
</dbReference>
<name>A0A848IW12_9BURK</name>
<sequence length="94" mass="10801">MSENSKIEWTDHTFNPWIGCTRVSPGCDHCYAAVSTPARAMHVTWGTSEPRHRTARSTWKDPVKWNARHETFFAEHGRRQRVFCASLADVFPAL</sequence>
<organism evidence="1 2">
    <name type="scientific">Paraburkholderia polaris</name>
    <dbReference type="NCBI Taxonomy" id="2728848"/>
    <lineage>
        <taxon>Bacteria</taxon>
        <taxon>Pseudomonadati</taxon>
        <taxon>Pseudomonadota</taxon>
        <taxon>Betaproteobacteria</taxon>
        <taxon>Burkholderiales</taxon>
        <taxon>Burkholderiaceae</taxon>
        <taxon>Paraburkholderia</taxon>
    </lineage>
</organism>
<gene>
    <name evidence="1" type="ORF">HHL24_35500</name>
</gene>
<proteinExistence type="predicted"/>
<dbReference type="Proteomes" id="UP000544134">
    <property type="component" value="Unassembled WGS sequence"/>
</dbReference>